<evidence type="ECO:0000313" key="3">
    <source>
        <dbReference type="Proteomes" id="UP000807769"/>
    </source>
</evidence>
<organism evidence="2 3">
    <name type="scientific">Suillus subaureus</name>
    <dbReference type="NCBI Taxonomy" id="48587"/>
    <lineage>
        <taxon>Eukaryota</taxon>
        <taxon>Fungi</taxon>
        <taxon>Dikarya</taxon>
        <taxon>Basidiomycota</taxon>
        <taxon>Agaricomycotina</taxon>
        <taxon>Agaricomycetes</taxon>
        <taxon>Agaricomycetidae</taxon>
        <taxon>Boletales</taxon>
        <taxon>Suillineae</taxon>
        <taxon>Suillaceae</taxon>
        <taxon>Suillus</taxon>
    </lineage>
</organism>
<dbReference type="InterPro" id="IPR032675">
    <property type="entry name" value="LRR_dom_sf"/>
</dbReference>
<dbReference type="SUPFAM" id="SSF81383">
    <property type="entry name" value="F-box domain"/>
    <property type="match status" value="1"/>
</dbReference>
<proteinExistence type="predicted"/>
<dbReference type="Proteomes" id="UP000807769">
    <property type="component" value="Unassembled WGS sequence"/>
</dbReference>
<dbReference type="InterPro" id="IPR036047">
    <property type="entry name" value="F-box-like_dom_sf"/>
</dbReference>
<evidence type="ECO:0000259" key="1">
    <source>
        <dbReference type="PROSITE" id="PS50181"/>
    </source>
</evidence>
<reference evidence="2" key="1">
    <citation type="journal article" date="2020" name="New Phytol.">
        <title>Comparative genomics reveals dynamic genome evolution in host specialist ectomycorrhizal fungi.</title>
        <authorList>
            <person name="Lofgren L.A."/>
            <person name="Nguyen N.H."/>
            <person name="Vilgalys R."/>
            <person name="Ruytinx J."/>
            <person name="Liao H.L."/>
            <person name="Branco S."/>
            <person name="Kuo A."/>
            <person name="LaButti K."/>
            <person name="Lipzen A."/>
            <person name="Andreopoulos W."/>
            <person name="Pangilinan J."/>
            <person name="Riley R."/>
            <person name="Hundley H."/>
            <person name="Na H."/>
            <person name="Barry K."/>
            <person name="Grigoriev I.V."/>
            <person name="Stajich J.E."/>
            <person name="Kennedy P.G."/>
        </authorList>
    </citation>
    <scope>NUCLEOTIDE SEQUENCE</scope>
    <source>
        <strain evidence="2">MN1</strain>
    </source>
</reference>
<dbReference type="InterPro" id="IPR001810">
    <property type="entry name" value="F-box_dom"/>
</dbReference>
<accession>A0A9P7JJ11</accession>
<dbReference type="OrthoDB" id="2663687at2759"/>
<gene>
    <name evidence="2" type="ORF">BJ212DRAFT_1322480</name>
</gene>
<feature type="domain" description="F-box" evidence="1">
    <location>
        <begin position="14"/>
        <end position="59"/>
    </location>
</feature>
<protein>
    <recommendedName>
        <fullName evidence="1">F-box domain-containing protein</fullName>
    </recommendedName>
</protein>
<dbReference type="EMBL" id="JABBWG010000003">
    <property type="protein sequence ID" value="KAG1824804.1"/>
    <property type="molecule type" value="Genomic_DNA"/>
</dbReference>
<name>A0A9P7JJ11_9AGAM</name>
<evidence type="ECO:0000313" key="2">
    <source>
        <dbReference type="EMBL" id="KAG1824804.1"/>
    </source>
</evidence>
<dbReference type="AlphaFoldDB" id="A0A9P7JJ11"/>
<comment type="caution">
    <text evidence="2">The sequence shown here is derived from an EMBL/GenBank/DDBJ whole genome shotgun (WGS) entry which is preliminary data.</text>
</comment>
<dbReference type="GeneID" id="64628481"/>
<keyword evidence="3" id="KW-1185">Reference proteome</keyword>
<dbReference type="SUPFAM" id="SSF52047">
    <property type="entry name" value="RNI-like"/>
    <property type="match status" value="1"/>
</dbReference>
<dbReference type="RefSeq" id="XP_041198521.1">
    <property type="nucleotide sequence ID" value="XM_041334464.1"/>
</dbReference>
<sequence length="530" mass="59875">MSHFDTEHSNLENNPPILKLPFEILDYCWGYLRRQDLLQVSRVSRVFWYTSRSRIFQSLTVTLPSPDILPFSQNLVRLSTNKVPKMLERATTRITSFYSDPGAGELWDMVQDWTIAAAPAIRSNIRYFVRSQEKNLAPSPVDVIFPFVSCSRNLRSLELVRMNLGRQQWIIIESLPVLETLRLISCLFPPSSHLERPLKLKELAIAGDSFGPRSIEEPLVPVLCNPAYLEKLTLIDFLITHTVLAVLSSMAPFPHLTYLSIFVTSPSGDHFFRFLAAIPALATLRIFPWSANITPRHPLPALSSLRSYDGYPNLLSYIVPGRPVDCVCLVLMMVTTNDDQPGYAIHSELVSTVRDISLSAVSVRKLAIEYFLPTLDNLAAIAKHLPDLHHLDLGLISGPPPLTPGEIITLSESSSEFGLNHAGEPLDTVDTVQVRRIATKAIPSRNSFQGLLVWLAEGRAPLPPKLVTLRLSHSSTENEDVQCVEGIKQWELVRCLHSRYPRLCEVEMGGCRWWREDVHWSREILDFEET</sequence>
<dbReference type="PROSITE" id="PS50181">
    <property type="entry name" value="FBOX"/>
    <property type="match status" value="1"/>
</dbReference>
<dbReference type="Gene3D" id="3.80.10.10">
    <property type="entry name" value="Ribonuclease Inhibitor"/>
    <property type="match status" value="1"/>
</dbReference>